<reference evidence="1 2" key="1">
    <citation type="submission" date="2019-05" db="EMBL/GenBank/DDBJ databases">
        <title>Polaribacter aestuariivivens sp. nov., isolated from a tidal flat.</title>
        <authorList>
            <person name="Yoon J.-H."/>
        </authorList>
    </citation>
    <scope>NUCLEOTIDE SEQUENCE [LARGE SCALE GENOMIC DNA]</scope>
    <source>
        <strain evidence="1 2">DBTF-3</strain>
    </source>
</reference>
<dbReference type="Proteomes" id="UP000307140">
    <property type="component" value="Unassembled WGS sequence"/>
</dbReference>
<protein>
    <submittedName>
        <fullName evidence="1">Uncharacterized protein</fullName>
    </submittedName>
</protein>
<dbReference type="AlphaFoldDB" id="A0A5S3N580"/>
<evidence type="ECO:0000313" key="2">
    <source>
        <dbReference type="Proteomes" id="UP000307140"/>
    </source>
</evidence>
<organism evidence="1 2">
    <name type="scientific">Polaribacter aestuariivivens</name>
    <dbReference type="NCBI Taxonomy" id="2304626"/>
    <lineage>
        <taxon>Bacteria</taxon>
        <taxon>Pseudomonadati</taxon>
        <taxon>Bacteroidota</taxon>
        <taxon>Flavobacteriia</taxon>
        <taxon>Flavobacteriales</taxon>
        <taxon>Flavobacteriaceae</taxon>
    </lineage>
</organism>
<comment type="caution">
    <text evidence="1">The sequence shown here is derived from an EMBL/GenBank/DDBJ whole genome shotgun (WGS) entry which is preliminary data.</text>
</comment>
<evidence type="ECO:0000313" key="1">
    <source>
        <dbReference type="EMBL" id="TMM28599.1"/>
    </source>
</evidence>
<dbReference type="OrthoDB" id="1430532at2"/>
<proteinExistence type="predicted"/>
<dbReference type="EMBL" id="VANR01000008">
    <property type="protein sequence ID" value="TMM28599.1"/>
    <property type="molecule type" value="Genomic_DNA"/>
</dbReference>
<dbReference type="InterPro" id="IPR054207">
    <property type="entry name" value="DUF6913"/>
</dbReference>
<sequence length="171" mass="19928">MKFTKLKHTILQKKFQKTLQKSLENKVISQKKIQSVGILTTDEIQSKTAVLSIIENTLGVRNAKIYSFRKFNKLNEFSYKHFSENDIGWKGEFIQENFQSFLEQPFDLLIGYFHQPNLYLESAVLQSKASFKVGFSNVNSNLYEIEISEDVAKTNEFATELKKYLQIIKKL</sequence>
<keyword evidence="2" id="KW-1185">Reference proteome</keyword>
<dbReference type="Pfam" id="PF21857">
    <property type="entry name" value="DUF6913"/>
    <property type="match status" value="1"/>
</dbReference>
<name>A0A5S3N580_9FLAO</name>
<gene>
    <name evidence="1" type="ORF">FDT66_13410</name>
</gene>
<dbReference type="RefSeq" id="WP_138537403.1">
    <property type="nucleotide sequence ID" value="NZ_VANR01000008.1"/>
</dbReference>
<accession>A0A5S3N580</accession>